<dbReference type="GO" id="GO:0043215">
    <property type="term" value="P:daunorubicin transport"/>
    <property type="evidence" value="ECO:0007669"/>
    <property type="project" value="InterPro"/>
</dbReference>
<dbReference type="GO" id="GO:1900753">
    <property type="term" value="P:doxorubicin transport"/>
    <property type="evidence" value="ECO:0007669"/>
    <property type="project" value="InterPro"/>
</dbReference>
<evidence type="ECO:0000256" key="5">
    <source>
        <dbReference type="ARBA" id="ARBA00022840"/>
    </source>
</evidence>
<evidence type="ECO:0000256" key="1">
    <source>
        <dbReference type="ARBA" id="ARBA00004413"/>
    </source>
</evidence>
<comment type="similarity">
    <text evidence="9">Belongs to the ABC transporter superfamily. Drug exporter-1 (DrugE1) (TC 3.A.1.105) family.</text>
</comment>
<dbReference type="InterPro" id="IPR003439">
    <property type="entry name" value="ABC_transporter-like_ATP-bd"/>
</dbReference>
<gene>
    <name evidence="11" type="ORF">HNR40_000400</name>
</gene>
<evidence type="ECO:0000313" key="11">
    <source>
        <dbReference type="EMBL" id="MBB5074954.1"/>
    </source>
</evidence>
<protein>
    <submittedName>
        <fullName evidence="11">ABC-2 type transport system ATP-binding protein</fullName>
    </submittedName>
</protein>
<feature type="domain" description="ABC transporter" evidence="10">
    <location>
        <begin position="2"/>
        <end position="232"/>
    </location>
</feature>
<dbReference type="Proteomes" id="UP000568380">
    <property type="component" value="Unassembled WGS sequence"/>
</dbReference>
<keyword evidence="8" id="KW-0046">Antibiotic resistance</keyword>
<keyword evidence="7" id="KW-0472">Membrane</keyword>
<dbReference type="PANTHER" id="PTHR42711">
    <property type="entry name" value="ABC TRANSPORTER ATP-BINDING PROTEIN"/>
    <property type="match status" value="1"/>
</dbReference>
<dbReference type="AlphaFoldDB" id="A0A7W7ZW93"/>
<comment type="caution">
    <text evidence="11">The sequence shown here is derived from an EMBL/GenBank/DDBJ whole genome shotgun (WGS) entry which is preliminary data.</text>
</comment>
<dbReference type="GO" id="GO:0005886">
    <property type="term" value="C:plasma membrane"/>
    <property type="evidence" value="ECO:0007669"/>
    <property type="project" value="UniProtKB-SubCell"/>
</dbReference>
<evidence type="ECO:0000256" key="8">
    <source>
        <dbReference type="ARBA" id="ARBA00023251"/>
    </source>
</evidence>
<dbReference type="SMART" id="SM00382">
    <property type="entry name" value="AAA"/>
    <property type="match status" value="1"/>
</dbReference>
<organism evidence="11 12">
    <name type="scientific">Nonomuraea endophytica</name>
    <dbReference type="NCBI Taxonomy" id="714136"/>
    <lineage>
        <taxon>Bacteria</taxon>
        <taxon>Bacillati</taxon>
        <taxon>Actinomycetota</taxon>
        <taxon>Actinomycetes</taxon>
        <taxon>Streptosporangiales</taxon>
        <taxon>Streptosporangiaceae</taxon>
        <taxon>Nonomuraea</taxon>
    </lineage>
</organism>
<evidence type="ECO:0000256" key="6">
    <source>
        <dbReference type="ARBA" id="ARBA00022967"/>
    </source>
</evidence>
<evidence type="ECO:0000259" key="10">
    <source>
        <dbReference type="PROSITE" id="PS50893"/>
    </source>
</evidence>
<dbReference type="Pfam" id="PF00005">
    <property type="entry name" value="ABC_tran"/>
    <property type="match status" value="1"/>
</dbReference>
<keyword evidence="4" id="KW-0547">Nucleotide-binding</keyword>
<dbReference type="InterPro" id="IPR025302">
    <property type="entry name" value="DrrA1/2-like_C"/>
</dbReference>
<dbReference type="InterPro" id="IPR050763">
    <property type="entry name" value="ABC_transporter_ATP-binding"/>
</dbReference>
<comment type="subcellular location">
    <subcellularLocation>
        <location evidence="1">Cell membrane</location>
        <topology evidence="1">Peripheral membrane protein</topology>
        <orientation evidence="1">Cytoplasmic side</orientation>
    </subcellularLocation>
</comment>
<keyword evidence="2" id="KW-0813">Transport</keyword>
<dbReference type="InterPro" id="IPR003593">
    <property type="entry name" value="AAA+_ATPase"/>
</dbReference>
<evidence type="ECO:0000256" key="3">
    <source>
        <dbReference type="ARBA" id="ARBA00022475"/>
    </source>
</evidence>
<dbReference type="Pfam" id="PF13732">
    <property type="entry name" value="DrrA1-3_C"/>
    <property type="match status" value="1"/>
</dbReference>
<dbReference type="Gene3D" id="3.40.50.300">
    <property type="entry name" value="P-loop containing nucleotide triphosphate hydrolases"/>
    <property type="match status" value="1"/>
</dbReference>
<proteinExistence type="inferred from homology"/>
<evidence type="ECO:0000256" key="2">
    <source>
        <dbReference type="ARBA" id="ARBA00022448"/>
    </source>
</evidence>
<name>A0A7W7ZW93_9ACTN</name>
<dbReference type="GO" id="GO:0016887">
    <property type="term" value="F:ATP hydrolysis activity"/>
    <property type="evidence" value="ECO:0007669"/>
    <property type="project" value="InterPro"/>
</dbReference>
<dbReference type="EMBL" id="JACHIN010000001">
    <property type="protein sequence ID" value="MBB5074954.1"/>
    <property type="molecule type" value="Genomic_DNA"/>
</dbReference>
<dbReference type="InterPro" id="IPR005894">
    <property type="entry name" value="DrrA"/>
</dbReference>
<dbReference type="PROSITE" id="PS00211">
    <property type="entry name" value="ABC_TRANSPORTER_1"/>
    <property type="match status" value="1"/>
</dbReference>
<dbReference type="PANTHER" id="PTHR42711:SF19">
    <property type="entry name" value="DOXORUBICIN RESISTANCE ATP-BINDING PROTEIN DRRA"/>
    <property type="match status" value="1"/>
</dbReference>
<dbReference type="GO" id="GO:0046677">
    <property type="term" value="P:response to antibiotic"/>
    <property type="evidence" value="ECO:0007669"/>
    <property type="project" value="UniProtKB-KW"/>
</dbReference>
<dbReference type="GO" id="GO:0005524">
    <property type="term" value="F:ATP binding"/>
    <property type="evidence" value="ECO:0007669"/>
    <property type="project" value="UniProtKB-KW"/>
</dbReference>
<evidence type="ECO:0000313" key="12">
    <source>
        <dbReference type="Proteomes" id="UP000568380"/>
    </source>
</evidence>
<dbReference type="NCBIfam" id="TIGR01188">
    <property type="entry name" value="drrA"/>
    <property type="match status" value="1"/>
</dbReference>
<evidence type="ECO:0000256" key="9">
    <source>
        <dbReference type="ARBA" id="ARBA00049985"/>
    </source>
</evidence>
<dbReference type="InterPro" id="IPR017871">
    <property type="entry name" value="ABC_transporter-like_CS"/>
</dbReference>
<accession>A0A7W7ZW93</accession>
<keyword evidence="3" id="KW-1003">Cell membrane</keyword>
<dbReference type="PROSITE" id="PS50893">
    <property type="entry name" value="ABC_TRANSPORTER_2"/>
    <property type="match status" value="1"/>
</dbReference>
<dbReference type="RefSeq" id="WP_184957927.1">
    <property type="nucleotide sequence ID" value="NZ_JACHIN010000001.1"/>
</dbReference>
<dbReference type="InterPro" id="IPR027417">
    <property type="entry name" value="P-loop_NTPase"/>
</dbReference>
<dbReference type="SUPFAM" id="SSF52540">
    <property type="entry name" value="P-loop containing nucleoside triphosphate hydrolases"/>
    <property type="match status" value="1"/>
</dbReference>
<evidence type="ECO:0000256" key="7">
    <source>
        <dbReference type="ARBA" id="ARBA00023136"/>
    </source>
</evidence>
<sequence length="304" mass="32278">MIRVENLRKAYRGVVALDGLDLDVAEGSIAALLGPNGAGKSTLIRILATLLRPDSGRAEVGGRSVTAQPYQVRALIGLTGQFTAVDDLLTGHENLVLVGRLYRLSGKEAHRLADELLGAFELGGVAGRRAGTYSGGMRRRLDLAAGLMTRPRALFLDEPTTGLDPRSRRTLWSAIRRLPEQGTTILLTTQYLEEADRLASAVTVIDRGRAIATGTPEQLKARAGGARAEVVLADPRQAPTATEVMSRYGARPTLEGETVTVPVAESALPDLLRDLDTAGVPITGLALRRPTLDDAFLALTGGDS</sequence>
<keyword evidence="6" id="KW-1278">Translocase</keyword>
<keyword evidence="5 11" id="KW-0067">ATP-binding</keyword>
<keyword evidence="12" id="KW-1185">Reference proteome</keyword>
<evidence type="ECO:0000256" key="4">
    <source>
        <dbReference type="ARBA" id="ARBA00022741"/>
    </source>
</evidence>
<reference evidence="11 12" key="1">
    <citation type="submission" date="2020-08" db="EMBL/GenBank/DDBJ databases">
        <title>Genomic Encyclopedia of Type Strains, Phase IV (KMG-IV): sequencing the most valuable type-strain genomes for metagenomic binning, comparative biology and taxonomic classification.</title>
        <authorList>
            <person name="Goeker M."/>
        </authorList>
    </citation>
    <scope>NUCLEOTIDE SEQUENCE [LARGE SCALE GENOMIC DNA]</scope>
    <source>
        <strain evidence="11 12">DSM 45385</strain>
    </source>
</reference>